<dbReference type="InterPro" id="IPR016142">
    <property type="entry name" value="Citrate_synth-like_lrg_a-sub"/>
</dbReference>
<evidence type="ECO:0000313" key="7">
    <source>
        <dbReference type="Proteomes" id="UP001139031"/>
    </source>
</evidence>
<evidence type="ECO:0000256" key="1">
    <source>
        <dbReference type="ARBA" id="ARBA00004751"/>
    </source>
</evidence>
<dbReference type="Gene3D" id="1.10.230.10">
    <property type="entry name" value="Cytochrome P450-Terp, domain 2"/>
    <property type="match status" value="1"/>
</dbReference>
<dbReference type="Gene3D" id="1.10.580.10">
    <property type="entry name" value="Citrate Synthase, domain 1"/>
    <property type="match status" value="1"/>
</dbReference>
<comment type="caution">
    <text evidence="6">The sequence shown here is derived from an EMBL/GenBank/DDBJ whole genome shotgun (WGS) entry which is preliminary data.</text>
</comment>
<comment type="pathway">
    <text evidence="1">Carbohydrate metabolism; tricarboxylic acid cycle; isocitrate from oxaloacetate: step 1/2.</text>
</comment>
<accession>A0ABS7TXF1</accession>
<name>A0ABS7TXF1_9BACT</name>
<dbReference type="Proteomes" id="UP001139031">
    <property type="component" value="Unassembled WGS sequence"/>
</dbReference>
<sequence>MDTTVTRSGLDGVVVADTRLSEVDGERGRLVVAGHDIERLAGATAFEAVAGLLWSGALPQGEALEAVRRALAEGRVRAFAQLKAAELPRFADGMDALRAATARLTAEDGFDAPARLTGAVAVYAAAWARVRAGGRPLAPDPQLSHAADYLRMLTGEPADPARVAGLEAYLVTVADHGMNASTFAARVVTSTGSDAVSAIVAAIGALKGPLHGGAPGPVLDMLDAIGEPARAARWIEAELAAGRRIMGMGHRIYRVRDPRAAVLEGALARLEQAKPATGRLALARAVERAAEGALRAKYPDRPLAANVEFYTAVLLDAVGLDRAAFSPTFAAGRVAGWCAHVLEQRATGRLIRPASRYVGPAPNA</sequence>
<comment type="similarity">
    <text evidence="2 5">Belongs to the citrate synthase family.</text>
</comment>
<dbReference type="PANTHER" id="PTHR11739">
    <property type="entry name" value="CITRATE SYNTHASE"/>
    <property type="match status" value="1"/>
</dbReference>
<proteinExistence type="inferred from homology"/>
<keyword evidence="6" id="KW-0012">Acyltransferase</keyword>
<reference evidence="6" key="1">
    <citation type="submission" date="2021-08" db="EMBL/GenBank/DDBJ databases">
        <authorList>
            <person name="Stevens D.C."/>
        </authorList>
    </citation>
    <scope>NUCLEOTIDE SEQUENCE</scope>
    <source>
        <strain evidence="6">DSM 53165</strain>
    </source>
</reference>
<comment type="catalytic activity">
    <reaction evidence="4">
        <text>oxaloacetate + acetyl-CoA + H2O = citrate + CoA + H(+)</text>
        <dbReference type="Rhea" id="RHEA:16845"/>
        <dbReference type="ChEBI" id="CHEBI:15377"/>
        <dbReference type="ChEBI" id="CHEBI:15378"/>
        <dbReference type="ChEBI" id="CHEBI:16452"/>
        <dbReference type="ChEBI" id="CHEBI:16947"/>
        <dbReference type="ChEBI" id="CHEBI:57287"/>
        <dbReference type="ChEBI" id="CHEBI:57288"/>
        <dbReference type="EC" id="2.3.3.16"/>
    </reaction>
</comment>
<dbReference type="InterPro" id="IPR016143">
    <property type="entry name" value="Citrate_synth-like_sm_a-sub"/>
</dbReference>
<dbReference type="EMBL" id="JAIRAU010000036">
    <property type="protein sequence ID" value="MBZ5712879.1"/>
    <property type="molecule type" value="Genomic_DNA"/>
</dbReference>
<dbReference type="NCBIfam" id="NF009005">
    <property type="entry name" value="PRK12350.1"/>
    <property type="match status" value="1"/>
</dbReference>
<dbReference type="InterPro" id="IPR024176">
    <property type="entry name" value="Citrate_synthase_bac-typ"/>
</dbReference>
<dbReference type="GO" id="GO:0036440">
    <property type="term" value="F:citrate synthase activity"/>
    <property type="evidence" value="ECO:0007669"/>
    <property type="project" value="UniProtKB-EC"/>
</dbReference>
<dbReference type="PIRSF" id="PIRSF001369">
    <property type="entry name" value="Citrate_synth"/>
    <property type="match status" value="1"/>
</dbReference>
<evidence type="ECO:0000256" key="5">
    <source>
        <dbReference type="PIRNR" id="PIRNR001369"/>
    </source>
</evidence>
<evidence type="ECO:0000256" key="4">
    <source>
        <dbReference type="ARBA" id="ARBA00049288"/>
    </source>
</evidence>
<dbReference type="PRINTS" id="PR00143">
    <property type="entry name" value="CITRTSNTHASE"/>
</dbReference>
<evidence type="ECO:0000256" key="3">
    <source>
        <dbReference type="ARBA" id="ARBA00022679"/>
    </source>
</evidence>
<protein>
    <recommendedName>
        <fullName evidence="5">Citrate synthase</fullName>
    </recommendedName>
</protein>
<keyword evidence="7" id="KW-1185">Reference proteome</keyword>
<dbReference type="SUPFAM" id="SSF48256">
    <property type="entry name" value="Citrate synthase"/>
    <property type="match status" value="1"/>
</dbReference>
<dbReference type="InterPro" id="IPR036969">
    <property type="entry name" value="Citrate_synthase_sf"/>
</dbReference>
<dbReference type="InterPro" id="IPR002020">
    <property type="entry name" value="Citrate_synthase"/>
</dbReference>
<organism evidence="6 7">
    <name type="scientific">Nannocystis pusilla</name>
    <dbReference type="NCBI Taxonomy" id="889268"/>
    <lineage>
        <taxon>Bacteria</taxon>
        <taxon>Pseudomonadati</taxon>
        <taxon>Myxococcota</taxon>
        <taxon>Polyangia</taxon>
        <taxon>Nannocystales</taxon>
        <taxon>Nannocystaceae</taxon>
        <taxon>Nannocystis</taxon>
    </lineage>
</organism>
<keyword evidence="3 5" id="KW-0808">Transferase</keyword>
<evidence type="ECO:0000256" key="2">
    <source>
        <dbReference type="ARBA" id="ARBA00010566"/>
    </source>
</evidence>
<dbReference type="RefSeq" id="WP_224194634.1">
    <property type="nucleotide sequence ID" value="NZ_JAIRAU010000036.1"/>
</dbReference>
<dbReference type="PANTHER" id="PTHR11739:SF23">
    <property type="entry name" value="CITRATE SYNTHASE 2-RELATED"/>
    <property type="match status" value="1"/>
</dbReference>
<gene>
    <name evidence="6" type="ORF">K7C98_26870</name>
</gene>
<dbReference type="Pfam" id="PF00285">
    <property type="entry name" value="Citrate_synt"/>
    <property type="match status" value="1"/>
</dbReference>
<evidence type="ECO:0000313" key="6">
    <source>
        <dbReference type="EMBL" id="MBZ5712879.1"/>
    </source>
</evidence>